<evidence type="ECO:0000259" key="1">
    <source>
        <dbReference type="PROSITE" id="PS50275"/>
    </source>
</evidence>
<reference evidence="2 3" key="1">
    <citation type="journal article" date="2013" name="BMC Genomics">
        <title>The miniature genome of a carnivorous plant Genlisea aurea contains a low number of genes and short non-coding sequences.</title>
        <authorList>
            <person name="Leushkin E.V."/>
            <person name="Sutormin R.A."/>
            <person name="Nabieva E.R."/>
            <person name="Penin A.A."/>
            <person name="Kondrashov A.S."/>
            <person name="Logacheva M.D."/>
        </authorList>
    </citation>
    <scope>NUCLEOTIDE SEQUENCE [LARGE SCALE GENOMIC DNA]</scope>
</reference>
<feature type="domain" description="SAC" evidence="1">
    <location>
        <begin position="132"/>
        <end position="427"/>
    </location>
</feature>
<dbReference type="OrthoDB" id="405996at2759"/>
<dbReference type="PANTHER" id="PTHR45662:SF10">
    <property type="entry name" value="PHOSPHOINOSITIDE PHOSPHATASE SAC8"/>
    <property type="match status" value="1"/>
</dbReference>
<dbReference type="Pfam" id="PF02383">
    <property type="entry name" value="Syja_N"/>
    <property type="match status" value="1"/>
</dbReference>
<proteinExistence type="predicted"/>
<dbReference type="Proteomes" id="UP000015453">
    <property type="component" value="Unassembled WGS sequence"/>
</dbReference>
<organism evidence="2 3">
    <name type="scientific">Genlisea aurea</name>
    <dbReference type="NCBI Taxonomy" id="192259"/>
    <lineage>
        <taxon>Eukaryota</taxon>
        <taxon>Viridiplantae</taxon>
        <taxon>Streptophyta</taxon>
        <taxon>Embryophyta</taxon>
        <taxon>Tracheophyta</taxon>
        <taxon>Spermatophyta</taxon>
        <taxon>Magnoliopsida</taxon>
        <taxon>eudicotyledons</taxon>
        <taxon>Gunneridae</taxon>
        <taxon>Pentapetalae</taxon>
        <taxon>asterids</taxon>
        <taxon>lamiids</taxon>
        <taxon>Lamiales</taxon>
        <taxon>Lentibulariaceae</taxon>
        <taxon>Genlisea</taxon>
    </lineage>
</organism>
<comment type="caution">
    <text evidence="2">The sequence shown here is derived from an EMBL/GenBank/DDBJ whole genome shotgun (WGS) entry which is preliminary data.</text>
</comment>
<protein>
    <recommendedName>
        <fullName evidence="1">SAC domain-containing protein</fullName>
    </recommendedName>
</protein>
<dbReference type="EMBL" id="AUSU01001665">
    <property type="protein sequence ID" value="EPS70476.1"/>
    <property type="molecule type" value="Genomic_DNA"/>
</dbReference>
<dbReference type="PROSITE" id="PS50275">
    <property type="entry name" value="SAC"/>
    <property type="match status" value="1"/>
</dbReference>
<dbReference type="AlphaFoldDB" id="S8CZF8"/>
<dbReference type="GO" id="GO:0046856">
    <property type="term" value="P:phosphatidylinositol dephosphorylation"/>
    <property type="evidence" value="ECO:0007669"/>
    <property type="project" value="TreeGrafter"/>
</dbReference>
<name>S8CZF8_9LAMI</name>
<dbReference type="InterPro" id="IPR002013">
    <property type="entry name" value="SAC_dom"/>
</dbReference>
<evidence type="ECO:0000313" key="2">
    <source>
        <dbReference type="EMBL" id="EPS70476.1"/>
    </source>
</evidence>
<dbReference type="PANTHER" id="PTHR45662">
    <property type="entry name" value="PHOSPHATIDYLINOSITIDE PHOSPHATASE SAC1"/>
    <property type="match status" value="1"/>
</dbReference>
<dbReference type="GO" id="GO:0005783">
    <property type="term" value="C:endoplasmic reticulum"/>
    <property type="evidence" value="ECO:0007669"/>
    <property type="project" value="TreeGrafter"/>
</dbReference>
<dbReference type="GO" id="GO:0043812">
    <property type="term" value="F:phosphatidylinositol-4-phosphate phosphatase activity"/>
    <property type="evidence" value="ECO:0007669"/>
    <property type="project" value="TreeGrafter"/>
</dbReference>
<accession>S8CZF8</accession>
<evidence type="ECO:0000313" key="3">
    <source>
        <dbReference type="Proteomes" id="UP000015453"/>
    </source>
</evidence>
<feature type="non-terminal residue" evidence="2">
    <location>
        <position position="447"/>
    </location>
</feature>
<sequence length="447" mass="51134">MESDNGSDSITEFKLWSELELREFVDRYVIKSVESPDQGFSISRLDGVIERLSGDGQSDIPSKVSIIYGIVGTIRLLAGTHMLIITSRKEAGTYLGYPIFRVTSMKFLSCNEAANFLTSQEKRDEEYFVSLLKIVESTPGLYYSYDTDLTLSLQRRSKLTEGWKTKPVWKQGDPRFVWNRNMLEELIEEKLDEFVIPLIQGNILLLFQTGEIKLKGSPAVIQLISRRCMRRLGTRMWRRGANLEGDVANFIETEQLQHFEGHTFSFVQVRGSVPLLWEQIADLSYKPQLHIIPHEQTSDVMERHFNDLLQRYGSCIVVDLTDKHGDEGLLSKKYEEEVQKIPHVRYVPFDFHKACGNGKLDNVGLLYDQIAEDLEKQGYFHLDSGGMIVAEQEGVVRCNCVDCLDRTNVTQSFFAHKSLNSQLVKLDAISPLEGISTFSEDFEIFRT</sequence>
<gene>
    <name evidence="2" type="ORF">M569_04284</name>
</gene>
<keyword evidence="3" id="KW-1185">Reference proteome</keyword>